<sequence length="345" mass="36775">MAKSNILLTGATGYLGGSVLIRLLNHPDIASVNITALVRSPEKAEKLKPLGVNAVLGSHSDLALLEKLASESDVVIAMADADNIDAARAILKGLKKRFEVTGQSPIYIHTSGTGVLADNAAGDHAYDIIYDDTNADQIETLAPTQIHRNVDLELVNADKEGYVRTFIILPSTVYGIVTGKLVDLGIQHPYSLQVPAVIDASVRRGQGGMVGAGKNLWPNVHIDDIADLYVTLLNAIHTKNPAATHGREGYYFGENGEHSMYQIGAAVAQALVDIGKGKSAEPTSFTQDEINLYFGGSPFLGVNSRCKGNRSRAIGWNPVKTTADLLASIKPDLEASFHRKSVLAG</sequence>
<gene>
    <name evidence="2" type="ORF">Hypma_013458</name>
</gene>
<evidence type="ECO:0000259" key="1">
    <source>
        <dbReference type="Pfam" id="PF05368"/>
    </source>
</evidence>
<name>A0A369JFW4_HYPMA</name>
<dbReference type="Pfam" id="PF05368">
    <property type="entry name" value="NmrA"/>
    <property type="match status" value="1"/>
</dbReference>
<dbReference type="OrthoDB" id="10262413at2759"/>
<dbReference type="InterPro" id="IPR036291">
    <property type="entry name" value="NAD(P)-bd_dom_sf"/>
</dbReference>
<organism evidence="2 3">
    <name type="scientific">Hypsizygus marmoreus</name>
    <name type="common">White beech mushroom</name>
    <name type="synonym">Agaricus marmoreus</name>
    <dbReference type="NCBI Taxonomy" id="39966"/>
    <lineage>
        <taxon>Eukaryota</taxon>
        <taxon>Fungi</taxon>
        <taxon>Dikarya</taxon>
        <taxon>Basidiomycota</taxon>
        <taxon>Agaricomycotina</taxon>
        <taxon>Agaricomycetes</taxon>
        <taxon>Agaricomycetidae</taxon>
        <taxon>Agaricales</taxon>
        <taxon>Tricholomatineae</taxon>
        <taxon>Lyophyllaceae</taxon>
        <taxon>Hypsizygus</taxon>
    </lineage>
</organism>
<dbReference type="Gene3D" id="3.40.50.720">
    <property type="entry name" value="NAD(P)-binding Rossmann-like Domain"/>
    <property type="match status" value="1"/>
</dbReference>
<dbReference type="InterPro" id="IPR008030">
    <property type="entry name" value="NmrA-like"/>
</dbReference>
<dbReference type="AlphaFoldDB" id="A0A369JFW4"/>
<dbReference type="EMBL" id="LUEZ02000080">
    <property type="protein sequence ID" value="RDB19487.1"/>
    <property type="molecule type" value="Genomic_DNA"/>
</dbReference>
<dbReference type="InterPro" id="IPR051783">
    <property type="entry name" value="NAD(P)-dependent_oxidoreduct"/>
</dbReference>
<dbReference type="FunCoup" id="A0A369JFW4">
    <property type="interactions" value="19"/>
</dbReference>
<evidence type="ECO:0000313" key="3">
    <source>
        <dbReference type="Proteomes" id="UP000076154"/>
    </source>
</evidence>
<dbReference type="PANTHER" id="PTHR48079:SF6">
    <property type="entry name" value="NAD(P)-BINDING DOMAIN-CONTAINING PROTEIN-RELATED"/>
    <property type="match status" value="1"/>
</dbReference>
<feature type="domain" description="NmrA-like" evidence="1">
    <location>
        <begin position="3"/>
        <end position="90"/>
    </location>
</feature>
<dbReference type="PANTHER" id="PTHR48079">
    <property type="entry name" value="PROTEIN YEEZ"/>
    <property type="match status" value="1"/>
</dbReference>
<dbReference type="InParanoid" id="A0A369JFW4"/>
<keyword evidence="3" id="KW-1185">Reference proteome</keyword>
<proteinExistence type="predicted"/>
<dbReference type="STRING" id="39966.A0A369JFW4"/>
<comment type="caution">
    <text evidence="2">The sequence shown here is derived from an EMBL/GenBank/DDBJ whole genome shotgun (WGS) entry which is preliminary data.</text>
</comment>
<protein>
    <submittedName>
        <fullName evidence="2">Uncharacterized protein C2A9.02</fullName>
    </submittedName>
</protein>
<reference evidence="2" key="1">
    <citation type="submission" date="2018-04" db="EMBL/GenBank/DDBJ databases">
        <title>Whole genome sequencing of Hypsizygus marmoreus.</title>
        <authorList>
            <person name="Choi I.-G."/>
            <person name="Min B."/>
            <person name="Kim J.-G."/>
            <person name="Kim S."/>
            <person name="Oh Y.-L."/>
            <person name="Kong W.-S."/>
            <person name="Park H."/>
            <person name="Jeong J."/>
            <person name="Song E.-S."/>
        </authorList>
    </citation>
    <scope>NUCLEOTIDE SEQUENCE [LARGE SCALE GENOMIC DNA]</scope>
    <source>
        <strain evidence="2">51987-8</strain>
    </source>
</reference>
<accession>A0A369JFW4</accession>
<dbReference type="Proteomes" id="UP000076154">
    <property type="component" value="Unassembled WGS sequence"/>
</dbReference>
<dbReference type="GO" id="GO:0004029">
    <property type="term" value="F:aldehyde dehydrogenase (NAD+) activity"/>
    <property type="evidence" value="ECO:0007669"/>
    <property type="project" value="TreeGrafter"/>
</dbReference>
<dbReference type="SUPFAM" id="SSF51735">
    <property type="entry name" value="NAD(P)-binding Rossmann-fold domains"/>
    <property type="match status" value="1"/>
</dbReference>
<dbReference type="GO" id="GO:0005737">
    <property type="term" value="C:cytoplasm"/>
    <property type="evidence" value="ECO:0007669"/>
    <property type="project" value="TreeGrafter"/>
</dbReference>
<evidence type="ECO:0000313" key="2">
    <source>
        <dbReference type="EMBL" id="RDB19487.1"/>
    </source>
</evidence>